<name>A0A6J1M0H3_DROHY</name>
<evidence type="ECO:0000256" key="7">
    <source>
        <dbReference type="ARBA" id="ARBA00022664"/>
    </source>
</evidence>
<keyword evidence="17" id="KW-0508">mRNA splicing</keyword>
<keyword evidence="7" id="KW-0507">mRNA processing</keyword>
<evidence type="ECO:0000256" key="11">
    <source>
        <dbReference type="ARBA" id="ARBA00022843"/>
    </source>
</evidence>
<keyword evidence="9" id="KW-0677">Repeat</keyword>
<dbReference type="InterPro" id="IPR000504">
    <property type="entry name" value="RRM_dom"/>
</dbReference>
<dbReference type="SMART" id="SM00360">
    <property type="entry name" value="RRM"/>
    <property type="match status" value="2"/>
</dbReference>
<feature type="domain" description="RRM" evidence="25">
    <location>
        <begin position="455"/>
        <end position="540"/>
    </location>
</feature>
<dbReference type="RefSeq" id="XP_023169973.1">
    <property type="nucleotide sequence ID" value="XM_023314205.2"/>
</dbReference>
<dbReference type="SUPFAM" id="SSF54928">
    <property type="entry name" value="RNA-binding domain, RBD"/>
    <property type="match status" value="2"/>
</dbReference>
<dbReference type="GO" id="GO:0003723">
    <property type="term" value="F:RNA binding"/>
    <property type="evidence" value="ECO:0007669"/>
    <property type="project" value="UniProtKB-UniRule"/>
</dbReference>
<dbReference type="AlphaFoldDB" id="A0A6J1M0H3"/>
<keyword evidence="11" id="KW-0832">Ubl conjugation</keyword>
<feature type="region of interest" description="Disordered" evidence="24">
    <location>
        <begin position="1"/>
        <end position="97"/>
    </location>
</feature>
<organism evidence="26 27">
    <name type="scientific">Drosophila hydei</name>
    <name type="common">Fruit fly</name>
    <dbReference type="NCBI Taxonomy" id="7224"/>
    <lineage>
        <taxon>Eukaryota</taxon>
        <taxon>Metazoa</taxon>
        <taxon>Ecdysozoa</taxon>
        <taxon>Arthropoda</taxon>
        <taxon>Hexapoda</taxon>
        <taxon>Insecta</taxon>
        <taxon>Pterygota</taxon>
        <taxon>Neoptera</taxon>
        <taxon>Endopterygota</taxon>
        <taxon>Diptera</taxon>
        <taxon>Brachycera</taxon>
        <taxon>Muscomorpha</taxon>
        <taxon>Ephydroidea</taxon>
        <taxon>Drosophilidae</taxon>
        <taxon>Drosophila</taxon>
    </lineage>
</organism>
<keyword evidence="14" id="KW-0805">Transcription regulation</keyword>
<feature type="domain" description="RRM" evidence="25">
    <location>
        <begin position="324"/>
        <end position="409"/>
    </location>
</feature>
<dbReference type="GO" id="GO:0005694">
    <property type="term" value="C:chromosome"/>
    <property type="evidence" value="ECO:0007669"/>
    <property type="project" value="UniProtKB-SubCell"/>
</dbReference>
<accession>A0A6J1M0H3</accession>
<evidence type="ECO:0000313" key="26">
    <source>
        <dbReference type="Proteomes" id="UP000504633"/>
    </source>
</evidence>
<evidence type="ECO:0000256" key="6">
    <source>
        <dbReference type="ARBA" id="ARBA00022553"/>
    </source>
</evidence>
<dbReference type="CDD" id="cd12281">
    <property type="entry name" value="RRM1_TatSF1_like"/>
    <property type="match status" value="1"/>
</dbReference>
<dbReference type="GO" id="GO:0005684">
    <property type="term" value="C:U2-type spliceosomal complex"/>
    <property type="evidence" value="ECO:0007669"/>
    <property type="project" value="UniProtKB-ARBA"/>
</dbReference>
<sequence length="589" mass="66842">MSQPTESHLEVGEVEHEELEKAANESESASKENETASNSPAEQLEADRPQKECETLAKETTSTTTASNIETEKESPNAISCRTAGDSSPDLVGQKEAAQQDFADYEQHVSYAADGGAIYTDPSTKQKYKWCNTQNNWQPLSADEASSAGNLYENEHYKWCQETQQWLPKQSGTTATETEHYKWDAEQQKWLPKKQPQAAPGQDVVYGVDENGDRTYTDKDGAVFFWDASKSAWFPKIDDDFMARYQMNYGFIDNTSAGEREKEEREAAEAKRKAEELKRMTAEAQAAMNAPLAGKDGVPTAAVAGKRKAQEPPKWFDMDPTQNTKVYVSNLPLDITIDEFAELMGKCGLVMRDPQTQKYKLKLYTEADGQIKGDGLCDYIKVESVKLALEILDDYNLRGHKIHVQRAQFQMRGEYNPALKPKRKKKDKEKLQKIKEKLFDWRPDKMRGERSKNEKTVIIKNLFTPELFEKEVELILEYQNNLREECGKCGMVRKVVIYDRHPEGIAQVNMSTPEEADVVIQMMQGRYFGQRQLSADHWDGKTKYKIDESATEAQERLSKWDDYLAAEDATKEEAEEAPSSSPQAALETA</sequence>
<evidence type="ECO:0000256" key="20">
    <source>
        <dbReference type="ARBA" id="ARBA00062124"/>
    </source>
</evidence>
<comment type="subcellular location">
    <subcellularLocation>
        <location evidence="2">Chromosome</location>
    </subcellularLocation>
    <subcellularLocation>
        <location evidence="1">Nucleus</location>
    </subcellularLocation>
</comment>
<evidence type="ECO:0000256" key="10">
    <source>
        <dbReference type="ARBA" id="ARBA00022763"/>
    </source>
</evidence>
<evidence type="ECO:0000256" key="9">
    <source>
        <dbReference type="ARBA" id="ARBA00022737"/>
    </source>
</evidence>
<keyword evidence="15" id="KW-0010">Activator</keyword>
<keyword evidence="18" id="KW-0234">DNA repair</keyword>
<evidence type="ECO:0000256" key="8">
    <source>
        <dbReference type="ARBA" id="ARBA00022728"/>
    </source>
</evidence>
<keyword evidence="5" id="KW-1017">Isopeptide bond</keyword>
<keyword evidence="13" id="KW-0007">Acetylation</keyword>
<evidence type="ECO:0000256" key="18">
    <source>
        <dbReference type="ARBA" id="ARBA00023204"/>
    </source>
</evidence>
<dbReference type="Gene3D" id="3.30.70.330">
    <property type="match status" value="2"/>
</dbReference>
<dbReference type="OMA" id="QERIFEW"/>
<dbReference type="CDD" id="cd12282">
    <property type="entry name" value="RRM2_TatSF1_like"/>
    <property type="match status" value="1"/>
</dbReference>
<dbReference type="FunFam" id="3.30.70.330:FF:000202">
    <property type="entry name" value="HIV Tat-specific factor 1"/>
    <property type="match status" value="1"/>
</dbReference>
<evidence type="ECO:0000313" key="27">
    <source>
        <dbReference type="RefSeq" id="XP_023169973.1"/>
    </source>
</evidence>
<keyword evidence="23" id="KW-0175">Coiled coil</keyword>
<keyword evidence="19" id="KW-0539">Nucleus</keyword>
<keyword evidence="12 22" id="KW-0694">RNA-binding</keyword>
<evidence type="ECO:0000256" key="14">
    <source>
        <dbReference type="ARBA" id="ARBA00023015"/>
    </source>
</evidence>
<dbReference type="InterPro" id="IPR034393">
    <property type="entry name" value="TatSF1-like"/>
</dbReference>
<dbReference type="Pfam" id="PF00076">
    <property type="entry name" value="RRM_1"/>
    <property type="match status" value="2"/>
</dbReference>
<feature type="compositionally biased region" description="Basic and acidic residues" evidence="24">
    <location>
        <begin position="7"/>
        <end position="34"/>
    </location>
</feature>
<dbReference type="GO" id="GO:0005686">
    <property type="term" value="C:U2 snRNP"/>
    <property type="evidence" value="ECO:0007669"/>
    <property type="project" value="TreeGrafter"/>
</dbReference>
<dbReference type="KEGG" id="dhe:111598789"/>
<feature type="region of interest" description="Disordered" evidence="24">
    <location>
        <begin position="564"/>
        <end position="589"/>
    </location>
</feature>
<comment type="similarity">
    <text evidence="3">Belongs to the HTATSF1 family.</text>
</comment>
<evidence type="ECO:0000256" key="21">
    <source>
        <dbReference type="ARBA" id="ARBA00073773"/>
    </source>
</evidence>
<dbReference type="PROSITE" id="PS50102">
    <property type="entry name" value="RRM"/>
    <property type="match status" value="2"/>
</dbReference>
<dbReference type="InterPro" id="IPR012677">
    <property type="entry name" value="Nucleotide-bd_a/b_plait_sf"/>
</dbReference>
<keyword evidence="4" id="KW-0158">Chromosome</keyword>
<keyword evidence="26" id="KW-1185">Reference proteome</keyword>
<feature type="compositionally biased region" description="Low complexity" evidence="24">
    <location>
        <begin position="58"/>
        <end position="69"/>
    </location>
</feature>
<evidence type="ECO:0000256" key="1">
    <source>
        <dbReference type="ARBA" id="ARBA00004123"/>
    </source>
</evidence>
<dbReference type="GO" id="GO:0000398">
    <property type="term" value="P:mRNA splicing, via spliceosome"/>
    <property type="evidence" value="ECO:0007669"/>
    <property type="project" value="InterPro"/>
</dbReference>
<evidence type="ECO:0000256" key="3">
    <source>
        <dbReference type="ARBA" id="ARBA00007747"/>
    </source>
</evidence>
<feature type="coiled-coil region" evidence="23">
    <location>
        <begin position="258"/>
        <end position="290"/>
    </location>
</feature>
<evidence type="ECO:0000256" key="13">
    <source>
        <dbReference type="ARBA" id="ARBA00022990"/>
    </source>
</evidence>
<evidence type="ECO:0000256" key="2">
    <source>
        <dbReference type="ARBA" id="ARBA00004286"/>
    </source>
</evidence>
<feature type="compositionally biased region" description="Basic and acidic residues" evidence="24">
    <location>
        <begin position="45"/>
        <end position="57"/>
    </location>
</feature>
<evidence type="ECO:0000256" key="4">
    <source>
        <dbReference type="ARBA" id="ARBA00022454"/>
    </source>
</evidence>
<evidence type="ECO:0000256" key="17">
    <source>
        <dbReference type="ARBA" id="ARBA00023187"/>
    </source>
</evidence>
<evidence type="ECO:0000256" key="16">
    <source>
        <dbReference type="ARBA" id="ARBA00023163"/>
    </source>
</evidence>
<dbReference type="FunFam" id="3.30.70.330:FF:000105">
    <property type="entry name" value="HIV Tat-specific factor 1 homolog"/>
    <property type="match status" value="1"/>
</dbReference>
<keyword evidence="10" id="KW-0227">DNA damage</keyword>
<feature type="compositionally biased region" description="Low complexity" evidence="24">
    <location>
        <begin position="577"/>
        <end position="589"/>
    </location>
</feature>
<dbReference type="CTD" id="40369"/>
<evidence type="ECO:0000256" key="24">
    <source>
        <dbReference type="SAM" id="MobiDB-lite"/>
    </source>
</evidence>
<evidence type="ECO:0000256" key="23">
    <source>
        <dbReference type="SAM" id="Coils"/>
    </source>
</evidence>
<reference evidence="27" key="1">
    <citation type="submission" date="2025-08" db="UniProtKB">
        <authorList>
            <consortium name="RefSeq"/>
        </authorList>
    </citation>
    <scope>IDENTIFICATION</scope>
    <source>
        <strain evidence="27">15085-1641.00</strain>
        <tissue evidence="27">Whole body</tissue>
    </source>
</reference>
<keyword evidence="8" id="KW-0747">Spliceosome</keyword>
<evidence type="ECO:0000256" key="15">
    <source>
        <dbReference type="ARBA" id="ARBA00023159"/>
    </source>
</evidence>
<evidence type="ECO:0000259" key="25">
    <source>
        <dbReference type="PROSITE" id="PS50102"/>
    </source>
</evidence>
<evidence type="ECO:0000256" key="5">
    <source>
        <dbReference type="ARBA" id="ARBA00022499"/>
    </source>
</evidence>
<keyword evidence="16" id="KW-0804">Transcription</keyword>
<evidence type="ECO:0000256" key="19">
    <source>
        <dbReference type="ARBA" id="ARBA00023242"/>
    </source>
</evidence>
<gene>
    <name evidence="27" type="primary">LOC111598789</name>
</gene>
<dbReference type="PANTHER" id="PTHR15608:SF0">
    <property type="entry name" value="HIV TAT-SPECIFIC FACTOR 1"/>
    <property type="match status" value="1"/>
</dbReference>
<dbReference type="OrthoDB" id="10258585at2759"/>
<dbReference type="PANTHER" id="PTHR15608">
    <property type="entry name" value="SPLICING FACTOR U2AF-ASSOCIATED PROTEIN 2"/>
    <property type="match status" value="1"/>
</dbReference>
<dbReference type="GeneID" id="111598789"/>
<dbReference type="InterPro" id="IPR034392">
    <property type="entry name" value="TatSF1-like_RRM1"/>
</dbReference>
<dbReference type="InterPro" id="IPR035979">
    <property type="entry name" value="RBD_domain_sf"/>
</dbReference>
<dbReference type="Proteomes" id="UP000504633">
    <property type="component" value="Unplaced"/>
</dbReference>
<evidence type="ECO:0000256" key="12">
    <source>
        <dbReference type="ARBA" id="ARBA00022884"/>
    </source>
</evidence>
<comment type="subunit">
    <text evidence="20">Component of the 17S U2 SnRNP complex, a ribonucleoprotein complex that contains small nuclear RNA (snRNA) U2 and a number of specific proteins. Within the 17S U2 SnRNP complex, interacts (via UHM region) directly with SF3B1. Component of a complex which is at least composed of HTATSF1/Tat-SF1, the P-TEFb complex components CDK9 and CCNT1, RNA polymerase II, SUPT5H, and NCL/nucleolin. Interacts with GTF2F2/RAP30 and POLR2A. Interacts with TCERG1/CA150. Interacts with (poly-ADP-ribosylated) RPA1; promoting HTATSF1 recruitment to DNA damage sites. Interacts (when phosphorylated) with TOPBP1; promoting recruitment of TOPBP1 to DNA damage sites during S-phase.</text>
</comment>
<keyword evidence="6" id="KW-0597">Phosphoprotein</keyword>
<evidence type="ECO:0000256" key="22">
    <source>
        <dbReference type="PROSITE-ProRule" id="PRU00176"/>
    </source>
</evidence>
<protein>
    <recommendedName>
        <fullName evidence="21">17S U2 SnRNP complex component HTATSF1</fullName>
    </recommendedName>
</protein>
<dbReference type="GO" id="GO:0006281">
    <property type="term" value="P:DNA repair"/>
    <property type="evidence" value="ECO:0007669"/>
    <property type="project" value="UniProtKB-KW"/>
</dbReference>
<proteinExistence type="inferred from homology"/>